<sequence>MVPVIQMEEALSGKKHFLHARGINQFSRSPILIHKRHGAAWRAKQAHRRKVKHSKHSKAHHKTSKHNKHSTHKLNKHQNKSSHRNKESSQLGKKKASLGHTSSESKEKSSDRKTEKKILSGSSHSTQRNKGKDKNKEKEQNQTAPKLESKAKVPVSHVEPKVVPAIKPKVAPAVEPKVAPAIKPKVVPAHAPSDSSLAGVGGFNTPPQGVYSSWGSSIPFFNNLPAQETPAPHPGRFRASKIIALSLIPLAAVVAVAYGVGAYRRRIARRHHRRQVLLDAEAAAAAAGTSGGNDDEGSLMSAVSYRPPAPFTSEVDVSIEVCADSDPEIVIGDNSLHQVPAPQRDASHADNYQDYSHVCHSQILGKTCTNHSIRCFVALNHSNAGLDIPESKTPAAYRSDREMPSAHVTLDSVTSKE</sequence>
<feature type="compositionally biased region" description="Basic and acidic residues" evidence="1">
    <location>
        <begin position="103"/>
        <end position="118"/>
    </location>
</feature>
<feature type="compositionally biased region" description="Basic and acidic residues" evidence="1">
    <location>
        <begin position="130"/>
        <end position="140"/>
    </location>
</feature>
<feature type="region of interest" description="Disordered" evidence="1">
    <location>
        <begin position="37"/>
        <end position="155"/>
    </location>
</feature>
<evidence type="ECO:0000313" key="4">
    <source>
        <dbReference type="Proteomes" id="UP000696485"/>
    </source>
</evidence>
<evidence type="ECO:0000256" key="1">
    <source>
        <dbReference type="SAM" id="MobiDB-lite"/>
    </source>
</evidence>
<feature type="transmembrane region" description="Helical" evidence="2">
    <location>
        <begin position="242"/>
        <end position="263"/>
    </location>
</feature>
<feature type="compositionally biased region" description="Basic residues" evidence="1">
    <location>
        <begin position="37"/>
        <end position="83"/>
    </location>
</feature>
<dbReference type="EMBL" id="JAAAUY010001218">
    <property type="protein sequence ID" value="KAF9323764.1"/>
    <property type="molecule type" value="Genomic_DNA"/>
</dbReference>
<dbReference type="AlphaFoldDB" id="A0A9P5SE44"/>
<accession>A0A9P5SE44</accession>
<dbReference type="Proteomes" id="UP000696485">
    <property type="component" value="Unassembled WGS sequence"/>
</dbReference>
<proteinExistence type="predicted"/>
<name>A0A9P5SE44_9FUNG</name>
<keyword evidence="2" id="KW-0472">Membrane</keyword>
<reference evidence="3" key="1">
    <citation type="journal article" date="2020" name="Fungal Divers.">
        <title>Resolving the Mortierellaceae phylogeny through synthesis of multi-gene phylogenetics and phylogenomics.</title>
        <authorList>
            <person name="Vandepol N."/>
            <person name="Liber J."/>
            <person name="Desiro A."/>
            <person name="Na H."/>
            <person name="Kennedy M."/>
            <person name="Barry K."/>
            <person name="Grigoriev I.V."/>
            <person name="Miller A.N."/>
            <person name="O'Donnell K."/>
            <person name="Stajich J.E."/>
            <person name="Bonito G."/>
        </authorList>
    </citation>
    <scope>NUCLEOTIDE SEQUENCE</scope>
    <source>
        <strain evidence="3">NVP1</strain>
    </source>
</reference>
<feature type="region of interest" description="Disordered" evidence="1">
    <location>
        <begin position="393"/>
        <end position="417"/>
    </location>
</feature>
<keyword evidence="4" id="KW-1185">Reference proteome</keyword>
<evidence type="ECO:0000313" key="3">
    <source>
        <dbReference type="EMBL" id="KAF9323764.1"/>
    </source>
</evidence>
<comment type="caution">
    <text evidence="3">The sequence shown here is derived from an EMBL/GenBank/DDBJ whole genome shotgun (WGS) entry which is preliminary data.</text>
</comment>
<organism evidence="3 4">
    <name type="scientific">Podila minutissima</name>
    <dbReference type="NCBI Taxonomy" id="64525"/>
    <lineage>
        <taxon>Eukaryota</taxon>
        <taxon>Fungi</taxon>
        <taxon>Fungi incertae sedis</taxon>
        <taxon>Mucoromycota</taxon>
        <taxon>Mortierellomycotina</taxon>
        <taxon>Mortierellomycetes</taxon>
        <taxon>Mortierellales</taxon>
        <taxon>Mortierellaceae</taxon>
        <taxon>Podila</taxon>
    </lineage>
</organism>
<evidence type="ECO:0000256" key="2">
    <source>
        <dbReference type="SAM" id="Phobius"/>
    </source>
</evidence>
<gene>
    <name evidence="3" type="ORF">BG006_001170</name>
</gene>
<keyword evidence="2" id="KW-0812">Transmembrane</keyword>
<protein>
    <submittedName>
        <fullName evidence="3">Uncharacterized protein</fullName>
    </submittedName>
</protein>
<keyword evidence="2" id="KW-1133">Transmembrane helix</keyword>